<proteinExistence type="predicted"/>
<reference evidence="2" key="1">
    <citation type="journal article" date="2017" name="Front. Plant Sci.">
        <title>Climate Clever Clovers: New Paradigm to Reduce the Environmental Footprint of Ruminants by Breeding Low Methanogenic Forages Utilizing Haplotype Variation.</title>
        <authorList>
            <person name="Kaur P."/>
            <person name="Appels R."/>
            <person name="Bayer P.E."/>
            <person name="Keeble-Gagnere G."/>
            <person name="Wang J."/>
            <person name="Hirakawa H."/>
            <person name="Shirasawa K."/>
            <person name="Vercoe P."/>
            <person name="Stefanova K."/>
            <person name="Durmic Z."/>
            <person name="Nichols P."/>
            <person name="Revell C."/>
            <person name="Isobe S.N."/>
            <person name="Edwards D."/>
            <person name="Erskine W."/>
        </authorList>
    </citation>
    <scope>NUCLEOTIDE SEQUENCE [LARGE SCALE GENOMIC DNA]</scope>
    <source>
        <strain evidence="2">cv. Daliak</strain>
    </source>
</reference>
<sequence length="136" mass="15107">MLAYGGKGEPKEIFASADDGKDSFCNGKDGSCKKEDIVVPLEHVENPVEDHAKGASVLPSMVILMQMWWILIWKMEEGGARFEMQGEIKETVVSLAHNDEPVEEHERAVDERAVDQSISLPFSRNCWLLAGFVVCA</sequence>
<protein>
    <submittedName>
        <fullName evidence="1">Uncharacterized protein</fullName>
    </submittedName>
</protein>
<keyword evidence="2" id="KW-1185">Reference proteome</keyword>
<dbReference type="AlphaFoldDB" id="A0A2Z6LUQ8"/>
<dbReference type="Proteomes" id="UP000242715">
    <property type="component" value="Unassembled WGS sequence"/>
</dbReference>
<name>A0A2Z6LUQ8_TRISU</name>
<organism evidence="1 2">
    <name type="scientific">Trifolium subterraneum</name>
    <name type="common">Subterranean clover</name>
    <dbReference type="NCBI Taxonomy" id="3900"/>
    <lineage>
        <taxon>Eukaryota</taxon>
        <taxon>Viridiplantae</taxon>
        <taxon>Streptophyta</taxon>
        <taxon>Embryophyta</taxon>
        <taxon>Tracheophyta</taxon>
        <taxon>Spermatophyta</taxon>
        <taxon>Magnoliopsida</taxon>
        <taxon>eudicotyledons</taxon>
        <taxon>Gunneridae</taxon>
        <taxon>Pentapetalae</taxon>
        <taxon>rosids</taxon>
        <taxon>fabids</taxon>
        <taxon>Fabales</taxon>
        <taxon>Fabaceae</taxon>
        <taxon>Papilionoideae</taxon>
        <taxon>50 kb inversion clade</taxon>
        <taxon>NPAAA clade</taxon>
        <taxon>Hologalegina</taxon>
        <taxon>IRL clade</taxon>
        <taxon>Trifolieae</taxon>
        <taxon>Trifolium</taxon>
    </lineage>
</organism>
<gene>
    <name evidence="1" type="ORF">TSUD_251110</name>
</gene>
<accession>A0A2Z6LUQ8</accession>
<evidence type="ECO:0000313" key="2">
    <source>
        <dbReference type="Proteomes" id="UP000242715"/>
    </source>
</evidence>
<dbReference type="EMBL" id="DF973234">
    <property type="protein sequence ID" value="GAU21628.1"/>
    <property type="molecule type" value="Genomic_DNA"/>
</dbReference>
<evidence type="ECO:0000313" key="1">
    <source>
        <dbReference type="EMBL" id="GAU21628.1"/>
    </source>
</evidence>